<keyword evidence="2" id="KW-1185">Reference proteome</keyword>
<dbReference type="RefSeq" id="WP_332865175.1">
    <property type="nucleotide sequence ID" value="NZ_JBAFSM010000018.1"/>
</dbReference>
<name>A0AAW9QR44_9CHRO</name>
<evidence type="ECO:0000313" key="1">
    <source>
        <dbReference type="EMBL" id="MEG3437695.1"/>
    </source>
</evidence>
<reference evidence="1 2" key="1">
    <citation type="submission" date="2024-01" db="EMBL/GenBank/DDBJ databases">
        <title>Genomic insights into the taxonomy and metabolism of the cyanobacterium Pannus brasiliensis CCIBt3594.</title>
        <authorList>
            <person name="Machado M."/>
            <person name="Botero N.B."/>
            <person name="Andreote A.P.D."/>
            <person name="Feitosa A.M.T."/>
            <person name="Popin R."/>
            <person name="Sivonen K."/>
            <person name="Fiore M.F."/>
        </authorList>
    </citation>
    <scope>NUCLEOTIDE SEQUENCE [LARGE SCALE GENOMIC DNA]</scope>
    <source>
        <strain evidence="1 2">CCIBt3594</strain>
    </source>
</reference>
<dbReference type="GO" id="GO:0019068">
    <property type="term" value="P:virion assembly"/>
    <property type="evidence" value="ECO:0007669"/>
    <property type="project" value="InterPro"/>
</dbReference>
<dbReference type="Proteomes" id="UP001328733">
    <property type="component" value="Unassembled WGS sequence"/>
</dbReference>
<accession>A0AAW9QR44</accession>
<comment type="caution">
    <text evidence="1">The sequence shown here is derived from an EMBL/GenBank/DDBJ whole genome shotgun (WGS) entry which is preliminary data.</text>
</comment>
<dbReference type="EMBL" id="JBAFSM010000018">
    <property type="protein sequence ID" value="MEG3437695.1"/>
    <property type="molecule type" value="Genomic_DNA"/>
</dbReference>
<sequence>MIEETLSSFFEDFGVVARRADNSEFLVFFDESHSPMEVGAEGRSIVATCPTSEANFDHGDTLEIDGKSYSIVGVRPVDDGKITELDLRYE</sequence>
<protein>
    <submittedName>
        <fullName evidence="1">Uncharacterized protein</fullName>
    </submittedName>
</protein>
<dbReference type="Pfam" id="PF05354">
    <property type="entry name" value="Phage_attach"/>
    <property type="match status" value="1"/>
</dbReference>
<organism evidence="1 2">
    <name type="scientific">Pannus brasiliensis CCIBt3594</name>
    <dbReference type="NCBI Taxonomy" id="1427578"/>
    <lineage>
        <taxon>Bacteria</taxon>
        <taxon>Bacillati</taxon>
        <taxon>Cyanobacteriota</taxon>
        <taxon>Cyanophyceae</taxon>
        <taxon>Oscillatoriophycideae</taxon>
        <taxon>Chroococcales</taxon>
        <taxon>Microcystaceae</taxon>
        <taxon>Pannus</taxon>
    </lineage>
</organism>
<evidence type="ECO:0000313" key="2">
    <source>
        <dbReference type="Proteomes" id="UP001328733"/>
    </source>
</evidence>
<proteinExistence type="predicted"/>
<dbReference type="AlphaFoldDB" id="A0AAW9QR44"/>
<gene>
    <name evidence="1" type="ORF">V0288_11245</name>
</gene>
<dbReference type="InterPro" id="IPR008018">
    <property type="entry name" value="Phage_tail_attach_FII"/>
</dbReference>